<protein>
    <submittedName>
        <fullName evidence="17">BCS1 N terminal-domain-containing protein</fullName>
    </submittedName>
</protein>
<dbReference type="OrthoDB" id="10251412at2759"/>
<feature type="domain" description="BCS1 N-terminal" evidence="16">
    <location>
        <begin position="35"/>
        <end position="242"/>
    </location>
</feature>
<dbReference type="Gene3D" id="3.40.50.300">
    <property type="entry name" value="P-loop containing nucleotide triphosphate hydrolases"/>
    <property type="match status" value="1"/>
</dbReference>
<organism evidence="17 18">
    <name type="scientific">Fusarium solani</name>
    <name type="common">Filamentous fungus</name>
    <dbReference type="NCBI Taxonomy" id="169388"/>
    <lineage>
        <taxon>Eukaryota</taxon>
        <taxon>Fungi</taxon>
        <taxon>Dikarya</taxon>
        <taxon>Ascomycota</taxon>
        <taxon>Pezizomycotina</taxon>
        <taxon>Sordariomycetes</taxon>
        <taxon>Hypocreomycetidae</taxon>
        <taxon>Hypocreales</taxon>
        <taxon>Nectriaceae</taxon>
        <taxon>Fusarium</taxon>
        <taxon>Fusarium solani species complex</taxon>
    </lineage>
</organism>
<dbReference type="Pfam" id="PF25426">
    <property type="entry name" value="AAA_lid_BCS1"/>
    <property type="match status" value="1"/>
</dbReference>
<evidence type="ECO:0000256" key="8">
    <source>
        <dbReference type="ARBA" id="ARBA00022989"/>
    </source>
</evidence>
<feature type="compositionally biased region" description="Acidic residues" evidence="13">
    <location>
        <begin position="515"/>
        <end position="540"/>
    </location>
</feature>
<dbReference type="Pfam" id="PF08740">
    <property type="entry name" value="BCS1_N"/>
    <property type="match status" value="1"/>
</dbReference>
<evidence type="ECO:0000313" key="18">
    <source>
        <dbReference type="Proteomes" id="UP000736672"/>
    </source>
</evidence>
<keyword evidence="18" id="KW-1185">Reference proteome</keyword>
<keyword evidence="7 12" id="KW-0067">ATP-binding</keyword>
<reference evidence="17" key="1">
    <citation type="journal article" date="2021" name="Nat. Commun.">
        <title>Genetic determinants of endophytism in the Arabidopsis root mycobiome.</title>
        <authorList>
            <person name="Mesny F."/>
            <person name="Miyauchi S."/>
            <person name="Thiergart T."/>
            <person name="Pickel B."/>
            <person name="Atanasova L."/>
            <person name="Karlsson M."/>
            <person name="Huettel B."/>
            <person name="Barry K.W."/>
            <person name="Haridas S."/>
            <person name="Chen C."/>
            <person name="Bauer D."/>
            <person name="Andreopoulos W."/>
            <person name="Pangilinan J."/>
            <person name="LaButti K."/>
            <person name="Riley R."/>
            <person name="Lipzen A."/>
            <person name="Clum A."/>
            <person name="Drula E."/>
            <person name="Henrissat B."/>
            <person name="Kohler A."/>
            <person name="Grigoriev I.V."/>
            <person name="Martin F.M."/>
            <person name="Hacquard S."/>
        </authorList>
    </citation>
    <scope>NUCLEOTIDE SEQUENCE</scope>
    <source>
        <strain evidence="17">FSSC 5 MPI-SDFR-AT-0091</strain>
    </source>
</reference>
<dbReference type="InterPro" id="IPR057495">
    <property type="entry name" value="AAA_lid_BCS1"/>
</dbReference>
<evidence type="ECO:0000256" key="10">
    <source>
        <dbReference type="ARBA" id="ARBA00023136"/>
    </source>
</evidence>
<evidence type="ECO:0000259" key="15">
    <source>
        <dbReference type="SMART" id="SM00382"/>
    </source>
</evidence>
<accession>A0A9P9KJV6</accession>
<evidence type="ECO:0000256" key="1">
    <source>
        <dbReference type="ARBA" id="ARBA00004434"/>
    </source>
</evidence>
<dbReference type="Pfam" id="PF00004">
    <property type="entry name" value="AAA"/>
    <property type="match status" value="1"/>
</dbReference>
<dbReference type="AlphaFoldDB" id="A0A9P9KJV6"/>
<comment type="caution">
    <text evidence="17">The sequence shown here is derived from an EMBL/GenBank/DDBJ whole genome shotgun (WGS) entry which is preliminary data.</text>
</comment>
<dbReference type="InterPro" id="IPR027417">
    <property type="entry name" value="P-loop_NTPase"/>
</dbReference>
<evidence type="ECO:0000256" key="13">
    <source>
        <dbReference type="SAM" id="MobiDB-lite"/>
    </source>
</evidence>
<comment type="subcellular location">
    <subcellularLocation>
        <location evidence="1">Mitochondrion inner membrane</location>
        <topology evidence="1">Single-pass membrane protein</topology>
    </subcellularLocation>
</comment>
<dbReference type="SMART" id="SM00382">
    <property type="entry name" value="AAA"/>
    <property type="match status" value="1"/>
</dbReference>
<dbReference type="InterPro" id="IPR003593">
    <property type="entry name" value="AAA+_ATPase"/>
</dbReference>
<evidence type="ECO:0000256" key="14">
    <source>
        <dbReference type="SAM" id="Phobius"/>
    </source>
</evidence>
<dbReference type="SUPFAM" id="SSF52540">
    <property type="entry name" value="P-loop containing nucleoside triphosphate hydrolases"/>
    <property type="match status" value="1"/>
</dbReference>
<evidence type="ECO:0000256" key="4">
    <source>
        <dbReference type="ARBA" id="ARBA00022741"/>
    </source>
</evidence>
<dbReference type="PANTHER" id="PTHR23070">
    <property type="entry name" value="BCS1 AAA-TYPE ATPASE"/>
    <property type="match status" value="1"/>
</dbReference>
<evidence type="ECO:0000313" key="17">
    <source>
        <dbReference type="EMBL" id="KAH7259830.1"/>
    </source>
</evidence>
<keyword evidence="10 14" id="KW-0472">Membrane</keyword>
<name>A0A9P9KJV6_FUSSL</name>
<feature type="transmembrane region" description="Helical" evidence="14">
    <location>
        <begin position="20"/>
        <end position="48"/>
    </location>
</feature>
<dbReference type="InterPro" id="IPR050747">
    <property type="entry name" value="Mitochondrial_chaperone_BCS1"/>
</dbReference>
<comment type="catalytic activity">
    <reaction evidence="11">
        <text>ATP + H2O = ADP + phosphate + H(+)</text>
        <dbReference type="Rhea" id="RHEA:13065"/>
        <dbReference type="ChEBI" id="CHEBI:15377"/>
        <dbReference type="ChEBI" id="CHEBI:15378"/>
        <dbReference type="ChEBI" id="CHEBI:30616"/>
        <dbReference type="ChEBI" id="CHEBI:43474"/>
        <dbReference type="ChEBI" id="CHEBI:456216"/>
    </reaction>
    <physiologicalReaction direction="left-to-right" evidence="11">
        <dbReference type="Rhea" id="RHEA:13066"/>
    </physiologicalReaction>
</comment>
<sequence>MIEPHTLSSMEDGVMGLGLFIGLLEMLFPGLTYLPYLAAFSFLIKYILESWSESITARFISTIEIRAQDETYNFLMNWVSRNSLSQNNYRLHASTTLTNECFNWGDEGQEKRDVDNDDEGDPVARQVSDLRPKISMYNAKPLHWTPAFGTHFFRYENRTLAFTRSLESGNYTSMPRQPERLSISCFGRDATVLKRLLYNARIDFLEKQKGRTSIFRATKFSDDDEMSWTRCMSKATRPMSTIALEESLKQGLVKDLRRYLDPQTKHWYANRGIPYRRGYLFSGPPGTGKTSLTLAAAGLMGLDIYMVNLNSPRLDEDNLASLFQSLPYSCVVLLEDIDATGLTQKRGIETTNTRFQRRKKRDRERISLSGLLNTIDGVAAQEGRILVMTSNHTENIDPALLRPGRIDFTIKFGLATSETAITLFTQMYDAPGLEGEDPGAERKAIRRDEVVASTSLRSQALEFGKKIPNLALSPAAIQGFLLTHQEDPDGAIAAVDEWVQQTIAEKETKVSTPEEVSESGEESDSEGDDVGDEGSDGQPF</sequence>
<dbReference type="PROSITE" id="PS00674">
    <property type="entry name" value="AAA"/>
    <property type="match status" value="1"/>
</dbReference>
<evidence type="ECO:0000256" key="2">
    <source>
        <dbReference type="ARBA" id="ARBA00007448"/>
    </source>
</evidence>
<dbReference type="GO" id="GO:0016887">
    <property type="term" value="F:ATP hydrolysis activity"/>
    <property type="evidence" value="ECO:0007669"/>
    <property type="project" value="InterPro"/>
</dbReference>
<dbReference type="InterPro" id="IPR014851">
    <property type="entry name" value="BCS1_N"/>
</dbReference>
<evidence type="ECO:0000256" key="12">
    <source>
        <dbReference type="RuleBase" id="RU003651"/>
    </source>
</evidence>
<evidence type="ECO:0000256" key="7">
    <source>
        <dbReference type="ARBA" id="ARBA00022840"/>
    </source>
</evidence>
<keyword evidence="6" id="KW-0378">Hydrolase</keyword>
<dbReference type="GO" id="GO:0005743">
    <property type="term" value="C:mitochondrial inner membrane"/>
    <property type="evidence" value="ECO:0007669"/>
    <property type="project" value="UniProtKB-SubCell"/>
</dbReference>
<keyword evidence="3 14" id="KW-0812">Transmembrane</keyword>
<evidence type="ECO:0000256" key="3">
    <source>
        <dbReference type="ARBA" id="ARBA00022692"/>
    </source>
</evidence>
<keyword evidence="8 14" id="KW-1133">Transmembrane helix</keyword>
<keyword evidence="9" id="KW-0496">Mitochondrion</keyword>
<dbReference type="SMART" id="SM01024">
    <property type="entry name" value="BCS1_N"/>
    <property type="match status" value="1"/>
</dbReference>
<feature type="region of interest" description="Disordered" evidence="13">
    <location>
        <begin position="504"/>
        <end position="540"/>
    </location>
</feature>
<feature type="domain" description="AAA+ ATPase" evidence="15">
    <location>
        <begin position="275"/>
        <end position="416"/>
    </location>
</feature>
<keyword evidence="5" id="KW-0999">Mitochondrion inner membrane</keyword>
<evidence type="ECO:0000259" key="16">
    <source>
        <dbReference type="SMART" id="SM01024"/>
    </source>
</evidence>
<dbReference type="InterPro" id="IPR003959">
    <property type="entry name" value="ATPase_AAA_core"/>
</dbReference>
<evidence type="ECO:0000256" key="6">
    <source>
        <dbReference type="ARBA" id="ARBA00022801"/>
    </source>
</evidence>
<proteinExistence type="inferred from homology"/>
<dbReference type="EMBL" id="JAGTJS010000008">
    <property type="protein sequence ID" value="KAH7259830.1"/>
    <property type="molecule type" value="Genomic_DNA"/>
</dbReference>
<keyword evidence="4 12" id="KW-0547">Nucleotide-binding</keyword>
<dbReference type="InterPro" id="IPR003960">
    <property type="entry name" value="ATPase_AAA_CS"/>
</dbReference>
<dbReference type="GO" id="GO:0005524">
    <property type="term" value="F:ATP binding"/>
    <property type="evidence" value="ECO:0007669"/>
    <property type="project" value="UniProtKB-KW"/>
</dbReference>
<evidence type="ECO:0000256" key="5">
    <source>
        <dbReference type="ARBA" id="ARBA00022792"/>
    </source>
</evidence>
<gene>
    <name evidence="17" type="ORF">B0J15DRAFT_491259</name>
</gene>
<evidence type="ECO:0000256" key="11">
    <source>
        <dbReference type="ARBA" id="ARBA00048778"/>
    </source>
</evidence>
<evidence type="ECO:0000256" key="9">
    <source>
        <dbReference type="ARBA" id="ARBA00023128"/>
    </source>
</evidence>
<comment type="similarity">
    <text evidence="2">Belongs to the AAA ATPase family. BCS1 subfamily.</text>
</comment>
<dbReference type="Proteomes" id="UP000736672">
    <property type="component" value="Unassembled WGS sequence"/>
</dbReference>